<proteinExistence type="predicted"/>
<comment type="caution">
    <text evidence="1">The sequence shown here is derived from an EMBL/GenBank/DDBJ whole genome shotgun (WGS) entry which is preliminary data.</text>
</comment>
<organism evidence="1 2">
    <name type="scientific">Cirrhinus molitorella</name>
    <name type="common">mud carp</name>
    <dbReference type="NCBI Taxonomy" id="172907"/>
    <lineage>
        <taxon>Eukaryota</taxon>
        <taxon>Metazoa</taxon>
        <taxon>Chordata</taxon>
        <taxon>Craniata</taxon>
        <taxon>Vertebrata</taxon>
        <taxon>Euteleostomi</taxon>
        <taxon>Actinopterygii</taxon>
        <taxon>Neopterygii</taxon>
        <taxon>Teleostei</taxon>
        <taxon>Ostariophysi</taxon>
        <taxon>Cypriniformes</taxon>
        <taxon>Cyprinidae</taxon>
        <taxon>Labeoninae</taxon>
        <taxon>Labeonini</taxon>
        <taxon>Cirrhinus</taxon>
    </lineage>
</organism>
<gene>
    <name evidence="1" type="ORF">QQF64_021282</name>
</gene>
<dbReference type="Proteomes" id="UP001558613">
    <property type="component" value="Unassembled WGS sequence"/>
</dbReference>
<sequence>MTGFPPAVYPFAFNSMRSHSPFDLLTNSSLFGRFGADLPKEMAALYIHYSPSPAVPLLLLCESEQHSSLLDVNQYPPPYSCPPNPIGIYRERQKERGVKRASVELRCCFDTEYVKQLCTWGHRSLCVRLRVGVLRAGVQKPLSVDPCHYRSSSNKQLEAHYQHLPCDSISTEPSNAPETFYQSGEEASLRAAKRVVLKGCLVISFNQTETVWL</sequence>
<evidence type="ECO:0000313" key="1">
    <source>
        <dbReference type="EMBL" id="KAL1250277.1"/>
    </source>
</evidence>
<keyword evidence="2" id="KW-1185">Reference proteome</keyword>
<protein>
    <submittedName>
        <fullName evidence="1">Uncharacterized protein</fullName>
    </submittedName>
</protein>
<dbReference type="EMBL" id="JAYMGO010000023">
    <property type="protein sequence ID" value="KAL1250277.1"/>
    <property type="molecule type" value="Genomic_DNA"/>
</dbReference>
<evidence type="ECO:0000313" key="2">
    <source>
        <dbReference type="Proteomes" id="UP001558613"/>
    </source>
</evidence>
<reference evidence="1 2" key="1">
    <citation type="submission" date="2023-09" db="EMBL/GenBank/DDBJ databases">
        <authorList>
            <person name="Wang M."/>
        </authorList>
    </citation>
    <scope>NUCLEOTIDE SEQUENCE [LARGE SCALE GENOMIC DNA]</scope>
    <source>
        <strain evidence="1">GT-2023</strain>
        <tissue evidence="1">Liver</tissue>
    </source>
</reference>
<accession>A0ABR3LBL6</accession>
<name>A0ABR3LBL6_9TELE</name>